<evidence type="ECO:0000256" key="3">
    <source>
        <dbReference type="ARBA" id="ARBA00023004"/>
    </source>
</evidence>
<keyword evidence="2 4" id="KW-0479">Metal-binding</keyword>
<protein>
    <submittedName>
        <fullName evidence="7">DUF1924 domain-containing protein</fullName>
    </submittedName>
</protein>
<dbReference type="InterPro" id="IPR036909">
    <property type="entry name" value="Cyt_c-like_dom_sf"/>
</dbReference>
<feature type="signal peptide" evidence="5">
    <location>
        <begin position="1"/>
        <end position="19"/>
    </location>
</feature>
<reference evidence="7 8" key="1">
    <citation type="journal article" date="2019" name="Appl. Environ. Microbiol.">
        <title>Environmental Evidence and Genomic Insight of Iron-oxidizing Bacteria Preference Towards More Corrosion Resistant Stainless Steel at Higher Salinities.</title>
        <authorList>
            <person name="Garrison C.E."/>
            <person name="Price K.A."/>
            <person name="Field E.K."/>
        </authorList>
    </citation>
    <scope>NUCLEOTIDE SEQUENCE [LARGE SCALE GENOMIC DNA]</scope>
    <source>
        <strain evidence="7 8">P3</strain>
    </source>
</reference>
<dbReference type="GO" id="GO:0046872">
    <property type="term" value="F:metal ion binding"/>
    <property type="evidence" value="ECO:0007669"/>
    <property type="project" value="UniProtKB-KW"/>
</dbReference>
<dbReference type="RefSeq" id="WP_138238811.1">
    <property type="nucleotide sequence ID" value="NZ_VBRY01000004.1"/>
</dbReference>
<evidence type="ECO:0000256" key="5">
    <source>
        <dbReference type="SAM" id="SignalP"/>
    </source>
</evidence>
<dbReference type="Pfam" id="PF09086">
    <property type="entry name" value="DUF1924"/>
    <property type="match status" value="1"/>
</dbReference>
<evidence type="ECO:0000256" key="1">
    <source>
        <dbReference type="ARBA" id="ARBA00022617"/>
    </source>
</evidence>
<keyword evidence="8" id="KW-1185">Reference proteome</keyword>
<keyword evidence="1 4" id="KW-0349">Heme</keyword>
<dbReference type="InterPro" id="IPR009056">
    <property type="entry name" value="Cyt_c-like_dom"/>
</dbReference>
<sequence>MKRYMLAVTVLLSAQAAVASEAVIQGQLEQYRSQGAGPFNAANGEAMWQKQHMQEKLGKEVNCASCHGANLKEAGSHIKTGKRIEALAPSVNPERFGDAEKIEKWFGRNCTWTWGRECTAQEKGDILTFLKAQ</sequence>
<evidence type="ECO:0000256" key="2">
    <source>
        <dbReference type="ARBA" id="ARBA00022723"/>
    </source>
</evidence>
<dbReference type="SUPFAM" id="SSF46626">
    <property type="entry name" value="Cytochrome c"/>
    <property type="match status" value="1"/>
</dbReference>
<feature type="chain" id="PRO_5024402015" evidence="5">
    <location>
        <begin position="20"/>
        <end position="133"/>
    </location>
</feature>
<dbReference type="PROSITE" id="PS51007">
    <property type="entry name" value="CYTC"/>
    <property type="match status" value="1"/>
</dbReference>
<dbReference type="OrthoDB" id="5295318at2"/>
<comment type="caution">
    <text evidence="7">The sequence shown here is derived from an EMBL/GenBank/DDBJ whole genome shotgun (WGS) entry which is preliminary data.</text>
</comment>
<keyword evidence="5" id="KW-0732">Signal</keyword>
<feature type="domain" description="Cytochrome c" evidence="6">
    <location>
        <begin position="39"/>
        <end position="133"/>
    </location>
</feature>
<dbReference type="InterPro" id="IPR015170">
    <property type="entry name" value="DUF1924_SHP"/>
</dbReference>
<gene>
    <name evidence="7" type="ORF">FEF65_05565</name>
</gene>
<name>A0A5R9GY46_9PROT</name>
<dbReference type="EMBL" id="VBRY01000004">
    <property type="protein sequence ID" value="TLS67914.1"/>
    <property type="molecule type" value="Genomic_DNA"/>
</dbReference>
<evidence type="ECO:0000313" key="7">
    <source>
        <dbReference type="EMBL" id="TLS67914.1"/>
    </source>
</evidence>
<evidence type="ECO:0000259" key="6">
    <source>
        <dbReference type="PROSITE" id="PS51007"/>
    </source>
</evidence>
<keyword evidence="3 4" id="KW-0408">Iron</keyword>
<dbReference type="GO" id="GO:0009055">
    <property type="term" value="F:electron transfer activity"/>
    <property type="evidence" value="ECO:0007669"/>
    <property type="project" value="InterPro"/>
</dbReference>
<dbReference type="AlphaFoldDB" id="A0A5R9GY46"/>
<evidence type="ECO:0000256" key="4">
    <source>
        <dbReference type="PROSITE-ProRule" id="PRU00433"/>
    </source>
</evidence>
<organism evidence="7 8">
    <name type="scientific">Mariprofundus erugo</name>
    <dbReference type="NCBI Taxonomy" id="2528639"/>
    <lineage>
        <taxon>Bacteria</taxon>
        <taxon>Pseudomonadati</taxon>
        <taxon>Pseudomonadota</taxon>
        <taxon>Candidatius Mariprofundia</taxon>
        <taxon>Mariprofundales</taxon>
        <taxon>Mariprofundaceae</taxon>
        <taxon>Mariprofundus</taxon>
    </lineage>
</organism>
<evidence type="ECO:0000313" key="8">
    <source>
        <dbReference type="Proteomes" id="UP000306585"/>
    </source>
</evidence>
<proteinExistence type="predicted"/>
<dbReference type="Gene3D" id="1.10.760.10">
    <property type="entry name" value="Cytochrome c-like domain"/>
    <property type="match status" value="1"/>
</dbReference>
<accession>A0A5R9GY46</accession>
<dbReference type="Proteomes" id="UP000306585">
    <property type="component" value="Unassembled WGS sequence"/>
</dbReference>
<dbReference type="GO" id="GO:0020037">
    <property type="term" value="F:heme binding"/>
    <property type="evidence" value="ECO:0007669"/>
    <property type="project" value="InterPro"/>
</dbReference>